<dbReference type="AlphaFoldDB" id="A0A9P5UF40"/>
<feature type="transmembrane region" description="Helical" evidence="2">
    <location>
        <begin position="354"/>
        <end position="373"/>
    </location>
</feature>
<proteinExistence type="predicted"/>
<feature type="compositionally biased region" description="Polar residues" evidence="1">
    <location>
        <begin position="18"/>
        <end position="29"/>
    </location>
</feature>
<sequence>MKSTLLFSPSSWRKRSSKQSTGDQITPTRSGILFPLKQRPGTSSVPEDVGPKQTAALPRTPPRRPARPPSLNLSLAAALPIGSAPPSAPPRMESRQSPTPRRSNPVGNLINAKRSMPELDGVWKDFLDDVNEDSSSLSMYSTPKLPQIRPGSAGIDSYISPRGRGSSKPRPTLHTSKSVANIAPSPRSSIASDDSLALIADFDSLLLFPAPPPLIIRKRVPKPLVLRPSATIAPLPPSPTISSLDSTPLATPTTPTFRQTSCPSSILKKSSSTPLIYGSPVRLATLSSMENYSPHSTSLLPQRIAHSVSTPPPAKPFMLPIAHRSTSSDTMALSSSNSSRRHNRNNLFSSNSRLETSVVASLFLILFDVFSFLQLHIYSQLTGTRVTARLRSNGGLRFNWFFILYLLHLLFKDCRHALDESC</sequence>
<evidence type="ECO:0000256" key="2">
    <source>
        <dbReference type="SAM" id="Phobius"/>
    </source>
</evidence>
<feature type="region of interest" description="Disordered" evidence="1">
    <location>
        <begin position="237"/>
        <end position="265"/>
    </location>
</feature>
<accession>A0A9P5UF40</accession>
<protein>
    <submittedName>
        <fullName evidence="3">Uncharacterized protein</fullName>
    </submittedName>
</protein>
<dbReference type="Proteomes" id="UP000772434">
    <property type="component" value="Unassembled WGS sequence"/>
</dbReference>
<feature type="transmembrane region" description="Helical" evidence="2">
    <location>
        <begin position="394"/>
        <end position="411"/>
    </location>
</feature>
<reference evidence="3" key="1">
    <citation type="submission" date="2020-11" db="EMBL/GenBank/DDBJ databases">
        <authorList>
            <consortium name="DOE Joint Genome Institute"/>
            <person name="Ahrendt S."/>
            <person name="Riley R."/>
            <person name="Andreopoulos W."/>
            <person name="Labutti K."/>
            <person name="Pangilinan J."/>
            <person name="Ruiz-Duenas F.J."/>
            <person name="Barrasa J.M."/>
            <person name="Sanchez-Garcia M."/>
            <person name="Camarero S."/>
            <person name="Miyauchi S."/>
            <person name="Serrano A."/>
            <person name="Linde D."/>
            <person name="Babiker R."/>
            <person name="Drula E."/>
            <person name="Ayuso-Fernandez I."/>
            <person name="Pacheco R."/>
            <person name="Padilla G."/>
            <person name="Ferreira P."/>
            <person name="Barriuso J."/>
            <person name="Kellner H."/>
            <person name="Castanera R."/>
            <person name="Alfaro M."/>
            <person name="Ramirez L."/>
            <person name="Pisabarro A.G."/>
            <person name="Kuo A."/>
            <person name="Tritt A."/>
            <person name="Lipzen A."/>
            <person name="He G."/>
            <person name="Yan M."/>
            <person name="Ng V."/>
            <person name="Cullen D."/>
            <person name="Martin F."/>
            <person name="Rosso M.-N."/>
            <person name="Henrissat B."/>
            <person name="Hibbett D."/>
            <person name="Martinez A.T."/>
            <person name="Grigoriev I.V."/>
        </authorList>
    </citation>
    <scope>NUCLEOTIDE SEQUENCE</scope>
    <source>
        <strain evidence="3">AH 40177</strain>
    </source>
</reference>
<feature type="compositionally biased region" description="Polar residues" evidence="1">
    <location>
        <begin position="1"/>
        <end position="11"/>
    </location>
</feature>
<keyword evidence="4" id="KW-1185">Reference proteome</keyword>
<feature type="region of interest" description="Disordered" evidence="1">
    <location>
        <begin position="134"/>
        <end position="175"/>
    </location>
</feature>
<dbReference type="EMBL" id="JADNRY010000008">
    <property type="protein sequence ID" value="KAF9075948.1"/>
    <property type="molecule type" value="Genomic_DNA"/>
</dbReference>
<evidence type="ECO:0000313" key="4">
    <source>
        <dbReference type="Proteomes" id="UP000772434"/>
    </source>
</evidence>
<gene>
    <name evidence="3" type="ORF">BDP27DRAFT_1415103</name>
</gene>
<comment type="caution">
    <text evidence="3">The sequence shown here is derived from an EMBL/GenBank/DDBJ whole genome shotgun (WGS) entry which is preliminary data.</text>
</comment>
<dbReference type="OrthoDB" id="2961624at2759"/>
<keyword evidence="2" id="KW-0472">Membrane</keyword>
<name>A0A9P5UF40_9AGAR</name>
<keyword evidence="2" id="KW-1133">Transmembrane helix</keyword>
<feature type="compositionally biased region" description="Polar residues" evidence="1">
    <location>
        <begin position="95"/>
        <end position="106"/>
    </location>
</feature>
<evidence type="ECO:0000313" key="3">
    <source>
        <dbReference type="EMBL" id="KAF9075948.1"/>
    </source>
</evidence>
<feature type="region of interest" description="Disordered" evidence="1">
    <location>
        <begin position="1"/>
        <end position="111"/>
    </location>
</feature>
<feature type="compositionally biased region" description="Low complexity" evidence="1">
    <location>
        <begin position="69"/>
        <end position="80"/>
    </location>
</feature>
<evidence type="ECO:0000256" key="1">
    <source>
        <dbReference type="SAM" id="MobiDB-lite"/>
    </source>
</evidence>
<feature type="compositionally biased region" description="Polar residues" evidence="1">
    <location>
        <begin position="240"/>
        <end position="259"/>
    </location>
</feature>
<organism evidence="3 4">
    <name type="scientific">Rhodocollybia butyracea</name>
    <dbReference type="NCBI Taxonomy" id="206335"/>
    <lineage>
        <taxon>Eukaryota</taxon>
        <taxon>Fungi</taxon>
        <taxon>Dikarya</taxon>
        <taxon>Basidiomycota</taxon>
        <taxon>Agaricomycotina</taxon>
        <taxon>Agaricomycetes</taxon>
        <taxon>Agaricomycetidae</taxon>
        <taxon>Agaricales</taxon>
        <taxon>Marasmiineae</taxon>
        <taxon>Omphalotaceae</taxon>
        <taxon>Rhodocollybia</taxon>
    </lineage>
</organism>
<keyword evidence="2" id="KW-0812">Transmembrane</keyword>